<dbReference type="GO" id="GO:0003700">
    <property type="term" value="F:DNA-binding transcription factor activity"/>
    <property type="evidence" value="ECO:0007669"/>
    <property type="project" value="InterPro"/>
</dbReference>
<protein>
    <submittedName>
        <fullName evidence="5">Winged helix DNA-binding protein</fullName>
    </submittedName>
</protein>
<dbReference type="SMR" id="A0A6P1E5V3"/>
<dbReference type="PANTHER" id="PTHR33164">
    <property type="entry name" value="TRANSCRIPTIONAL REGULATOR, MARR FAMILY"/>
    <property type="match status" value="1"/>
</dbReference>
<evidence type="ECO:0000256" key="2">
    <source>
        <dbReference type="ARBA" id="ARBA00023125"/>
    </source>
</evidence>
<evidence type="ECO:0000256" key="3">
    <source>
        <dbReference type="ARBA" id="ARBA00023163"/>
    </source>
</evidence>
<evidence type="ECO:0000256" key="1">
    <source>
        <dbReference type="ARBA" id="ARBA00023015"/>
    </source>
</evidence>
<accession>A0A6P1E5V3</accession>
<reference evidence="5 6" key="1">
    <citation type="submission" date="2019-12" db="EMBL/GenBank/DDBJ databases">
        <title>Lactobacillus hilgardii FLUB.</title>
        <authorList>
            <person name="Gustaw K."/>
        </authorList>
    </citation>
    <scope>NUCLEOTIDE SEQUENCE [LARGE SCALE GENOMIC DNA]</scope>
    <source>
        <strain evidence="5 6">FLUB</strain>
    </source>
</reference>
<proteinExistence type="predicted"/>
<feature type="domain" description="HTH marR-type" evidence="4">
    <location>
        <begin position="1"/>
        <end position="132"/>
    </location>
</feature>
<keyword evidence="3" id="KW-0804">Transcription</keyword>
<evidence type="ECO:0000313" key="6">
    <source>
        <dbReference type="Proteomes" id="UP000465035"/>
    </source>
</evidence>
<dbReference type="InterPro" id="IPR055166">
    <property type="entry name" value="Transc_reg_Sar_Rot_HTH"/>
</dbReference>
<dbReference type="RefSeq" id="WP_003554028.1">
    <property type="nucleotide sequence ID" value="NZ_CABKOL010000102.1"/>
</dbReference>
<dbReference type="Pfam" id="PF22381">
    <property type="entry name" value="Staph_reg_Sar_Rot"/>
    <property type="match status" value="1"/>
</dbReference>
<evidence type="ECO:0000313" key="5">
    <source>
        <dbReference type="EMBL" id="QHB52088.1"/>
    </source>
</evidence>
<dbReference type="InterPro" id="IPR039422">
    <property type="entry name" value="MarR/SlyA-like"/>
</dbReference>
<keyword evidence="2 5" id="KW-0238">DNA-binding</keyword>
<dbReference type="SMART" id="SM00347">
    <property type="entry name" value="HTH_MARR"/>
    <property type="match status" value="1"/>
</dbReference>
<dbReference type="Gene3D" id="1.10.10.10">
    <property type="entry name" value="Winged helix-like DNA-binding domain superfamily/Winged helix DNA-binding domain"/>
    <property type="match status" value="1"/>
</dbReference>
<dbReference type="PANTHER" id="PTHR33164:SF94">
    <property type="entry name" value="TRANSCRIPTIONAL REGULATORY PROTEIN-RELATED"/>
    <property type="match status" value="1"/>
</dbReference>
<dbReference type="GeneID" id="69058251"/>
<dbReference type="InterPro" id="IPR000835">
    <property type="entry name" value="HTH_MarR-typ"/>
</dbReference>
<dbReference type="Proteomes" id="UP000465035">
    <property type="component" value="Chromosome"/>
</dbReference>
<evidence type="ECO:0000259" key="4">
    <source>
        <dbReference type="PROSITE" id="PS50995"/>
    </source>
</evidence>
<dbReference type="PROSITE" id="PS50995">
    <property type="entry name" value="HTH_MARR_2"/>
    <property type="match status" value="1"/>
</dbReference>
<dbReference type="EMBL" id="CP047121">
    <property type="protein sequence ID" value="QHB52088.1"/>
    <property type="molecule type" value="Genomic_DNA"/>
</dbReference>
<dbReference type="GO" id="GO:0003677">
    <property type="term" value="F:DNA binding"/>
    <property type="evidence" value="ECO:0007669"/>
    <property type="project" value="UniProtKB-KW"/>
</dbReference>
<keyword evidence="1" id="KW-0805">Transcription regulation</keyword>
<dbReference type="AlphaFoldDB" id="A0A6P1E5V3"/>
<organism evidence="5 6">
    <name type="scientific">Lentilactobacillus hilgardii</name>
    <name type="common">Lactobacillus hilgardii</name>
    <dbReference type="NCBI Taxonomy" id="1588"/>
    <lineage>
        <taxon>Bacteria</taxon>
        <taxon>Bacillati</taxon>
        <taxon>Bacillota</taxon>
        <taxon>Bacilli</taxon>
        <taxon>Lactobacillales</taxon>
        <taxon>Lactobacillaceae</taxon>
        <taxon>Lentilactobacillus</taxon>
    </lineage>
</organism>
<dbReference type="PRINTS" id="PR00598">
    <property type="entry name" value="HTHMARR"/>
</dbReference>
<dbReference type="InterPro" id="IPR036390">
    <property type="entry name" value="WH_DNA-bd_sf"/>
</dbReference>
<dbReference type="SUPFAM" id="SSF46785">
    <property type="entry name" value="Winged helix' DNA-binding domain"/>
    <property type="match status" value="1"/>
</dbReference>
<dbReference type="InterPro" id="IPR036388">
    <property type="entry name" value="WH-like_DNA-bd_sf"/>
</dbReference>
<name>A0A6P1E5V3_LENHI</name>
<gene>
    <name evidence="5" type="ORF">GQR93_07740</name>
</gene>
<sequence>MKDILVALNSAAKNHNARLMKITKAENLTISEWKLLNHVIDGHSTQETLSAVTKLDISTLSRQLKRLVVKEMLSKTAVGKDKRQLIYSVTEKGTKSSQNVEQKVEDLQNQVFSHWTNEEKNLLKILINRLEQSLDRI</sequence>
<dbReference type="GO" id="GO:0006950">
    <property type="term" value="P:response to stress"/>
    <property type="evidence" value="ECO:0007669"/>
    <property type="project" value="TreeGrafter"/>
</dbReference>